<dbReference type="EMBL" id="AGBB01000214">
    <property type="protein sequence ID" value="EGY76396.1"/>
    <property type="molecule type" value="Genomic_DNA"/>
</dbReference>
<dbReference type="OrthoDB" id="9758506at2"/>
<accession>G4D6S5</accession>
<reference evidence="1 2" key="1">
    <citation type="submission" date="2011-06" db="EMBL/GenBank/DDBJ databases">
        <authorList>
            <person name="Muzny D."/>
            <person name="Qin X."/>
            <person name="Deng J."/>
            <person name="Jiang H."/>
            <person name="Liu Y."/>
            <person name="Qu J."/>
            <person name="Song X.-Z."/>
            <person name="Zhang L."/>
            <person name="Thornton R."/>
            <person name="Coyle M."/>
            <person name="Francisco L."/>
            <person name="Jackson L."/>
            <person name="Javaid M."/>
            <person name="Korchina V."/>
            <person name="Kovar C."/>
            <person name="Mata R."/>
            <person name="Mathew T."/>
            <person name="Ngo R."/>
            <person name="Nguyen L."/>
            <person name="Nguyen N."/>
            <person name="Okwuonu G."/>
            <person name="Ongeri F."/>
            <person name="Pham C."/>
            <person name="Simmons D."/>
            <person name="Wilczek-Boney K."/>
            <person name="Hale W."/>
            <person name="Jakkamsetti A."/>
            <person name="Pham P."/>
            <person name="Ruth R."/>
            <person name="San Lucas F."/>
            <person name="Warren J."/>
            <person name="Zhang J."/>
            <person name="Zhao Z."/>
            <person name="Zhou C."/>
            <person name="Zhu D."/>
            <person name="Lee S."/>
            <person name="Bess C."/>
            <person name="Blankenburg K."/>
            <person name="Forbes L."/>
            <person name="Fu Q."/>
            <person name="Gubbala S."/>
            <person name="Hirani K."/>
            <person name="Jayaseelan J.C."/>
            <person name="Lara F."/>
            <person name="Munidasa M."/>
            <person name="Palculict T."/>
            <person name="Patil S."/>
            <person name="Pu L.-L."/>
            <person name="Saada N."/>
            <person name="Tang L."/>
            <person name="Weissenberger G."/>
            <person name="Zhu Y."/>
            <person name="Hemphill L."/>
            <person name="Shang Y."/>
            <person name="Youmans B."/>
            <person name="Ayvaz T."/>
            <person name="Ross M."/>
            <person name="Santibanez J."/>
            <person name="Aqrawi P."/>
            <person name="Gross S."/>
            <person name="Joshi V."/>
            <person name="Fowler G."/>
            <person name="Nazareth L."/>
            <person name="Reid J."/>
            <person name="Worley K."/>
            <person name="Petrosino J."/>
            <person name="Highlander S."/>
            <person name="Gibbs R."/>
        </authorList>
    </citation>
    <scope>NUCLEOTIDE SEQUENCE [LARGE SCALE GENOMIC DNA]</scope>
    <source>
        <strain evidence="1 2">ATCC 29427</strain>
    </source>
</reference>
<sequence length="214" mass="24565">MNYAIYSNFGEFNDTVEKRVLEEINSGRKVTYILPTKNAAIQYRNYYVNKLGGISDLDFVGLDSLRKISTSKKVLDRSLKKYFVKNILKNGKFESLYFSGGMVSAISTLIALGRESLVDSTLFENASENFLKEVGEVYKKYEDFISNSKYTDLTDIESFKSETGLVVFDGFYSMKKADIKFIEKIANSHEVIFNIPYLLIDINYTEKLVDRLKK</sequence>
<evidence type="ECO:0000313" key="2">
    <source>
        <dbReference type="Proteomes" id="UP000003422"/>
    </source>
</evidence>
<dbReference type="eggNOG" id="COG3857">
    <property type="taxonomic scope" value="Bacteria"/>
</dbReference>
<name>G4D6S5_9FIRM</name>
<keyword evidence="2" id="KW-1185">Reference proteome</keyword>
<organism evidence="1 2">
    <name type="scientific">Peptoniphilus indolicus ATCC 29427</name>
    <dbReference type="NCBI Taxonomy" id="997350"/>
    <lineage>
        <taxon>Bacteria</taxon>
        <taxon>Bacillati</taxon>
        <taxon>Bacillota</taxon>
        <taxon>Tissierellia</taxon>
        <taxon>Tissierellales</taxon>
        <taxon>Peptoniphilaceae</taxon>
        <taxon>Peptoniphilus</taxon>
    </lineage>
</organism>
<dbReference type="PATRIC" id="fig|997350.3.peg.2015"/>
<dbReference type="Proteomes" id="UP000003422">
    <property type="component" value="Unassembled WGS sequence"/>
</dbReference>
<gene>
    <name evidence="1" type="ORF">HMPREF9129_2105</name>
</gene>
<dbReference type="AlphaFoldDB" id="G4D6S5"/>
<evidence type="ECO:0000313" key="1">
    <source>
        <dbReference type="EMBL" id="EGY76396.1"/>
    </source>
</evidence>
<protein>
    <submittedName>
        <fullName evidence="1">Uncharacterized protein</fullName>
    </submittedName>
</protein>
<dbReference type="HOGENOM" id="CLU_1287873_0_0_9"/>
<comment type="caution">
    <text evidence="1">The sequence shown here is derived from an EMBL/GenBank/DDBJ whole genome shotgun (WGS) entry which is preliminary data.</text>
</comment>
<proteinExistence type="predicted"/>
<dbReference type="RefSeq" id="WP_004823203.1">
    <property type="nucleotide sequence ID" value="NZ_JH165078.1"/>
</dbReference>